<name>A0A517L798_9PEZI</name>
<dbReference type="Proteomes" id="UP000316270">
    <property type="component" value="Chromosome 6"/>
</dbReference>
<keyword evidence="1" id="KW-0732">Signal</keyword>
<dbReference type="Gene3D" id="1.20.1280.140">
    <property type="match status" value="1"/>
</dbReference>
<dbReference type="InterPro" id="IPR021054">
    <property type="entry name" value="Cell_wall_mannoprotein_1"/>
</dbReference>
<evidence type="ECO:0000256" key="1">
    <source>
        <dbReference type="SAM" id="SignalP"/>
    </source>
</evidence>
<organism evidence="2 3">
    <name type="scientific">Venturia effusa</name>
    <dbReference type="NCBI Taxonomy" id="50376"/>
    <lineage>
        <taxon>Eukaryota</taxon>
        <taxon>Fungi</taxon>
        <taxon>Dikarya</taxon>
        <taxon>Ascomycota</taxon>
        <taxon>Pezizomycotina</taxon>
        <taxon>Dothideomycetes</taxon>
        <taxon>Pleosporomycetidae</taxon>
        <taxon>Venturiales</taxon>
        <taxon>Venturiaceae</taxon>
        <taxon>Venturia</taxon>
    </lineage>
</organism>
<dbReference type="OrthoDB" id="10430504at2759"/>
<reference evidence="2 3" key="1">
    <citation type="submission" date="2019-07" db="EMBL/GenBank/DDBJ databases">
        <title>Finished genome of Venturia effusa.</title>
        <authorList>
            <person name="Young C.A."/>
            <person name="Cox M.P."/>
            <person name="Ganley A.R.D."/>
            <person name="David W.J."/>
        </authorList>
    </citation>
    <scope>NUCLEOTIDE SEQUENCE [LARGE SCALE GENOMIC DNA]</scope>
    <source>
        <strain evidence="3">albino</strain>
    </source>
</reference>
<evidence type="ECO:0000313" key="3">
    <source>
        <dbReference type="Proteomes" id="UP000316270"/>
    </source>
</evidence>
<dbReference type="EMBL" id="CP042190">
    <property type="protein sequence ID" value="QDS71509.1"/>
    <property type="molecule type" value="Genomic_DNA"/>
</dbReference>
<protein>
    <submittedName>
        <fullName evidence="2">Uncharacterized protein</fullName>
    </submittedName>
</protein>
<proteinExistence type="predicted"/>
<evidence type="ECO:0000313" key="2">
    <source>
        <dbReference type="EMBL" id="QDS71509.1"/>
    </source>
</evidence>
<feature type="signal peptide" evidence="1">
    <location>
        <begin position="1"/>
        <end position="17"/>
    </location>
</feature>
<keyword evidence="3" id="KW-1185">Reference proteome</keyword>
<sequence length="220" mass="22716">MHFQILLAVSLASLATAGETQTMDGPAIKSFISNMSNQVATIDKIIAGMTDANIATQAPALIKTMDTLNNAMMTGATQIKSSKALGVFEITSLGSSATPLITSSMSLLNNIIAKRPVMVKGNQVDALAAQLKKEQAGLVAIEEAMQTQIPASIAAQMPKGANGGAMPAGLANLDRKKLVDVVFDVGIALFKGEDVKVDVAGASIWPMAGKSGKRGVEFAA</sequence>
<dbReference type="Pfam" id="PF12296">
    <property type="entry name" value="HsbA"/>
    <property type="match status" value="1"/>
</dbReference>
<accession>A0A517L798</accession>
<dbReference type="AlphaFoldDB" id="A0A517L798"/>
<feature type="chain" id="PRO_5022217603" evidence="1">
    <location>
        <begin position="18"/>
        <end position="220"/>
    </location>
</feature>
<gene>
    <name evidence="2" type="ORF">FKW77_004856</name>
</gene>